<organism evidence="2 3">
    <name type="scientific">Planoprotostelium fungivorum</name>
    <dbReference type="NCBI Taxonomy" id="1890364"/>
    <lineage>
        <taxon>Eukaryota</taxon>
        <taxon>Amoebozoa</taxon>
        <taxon>Evosea</taxon>
        <taxon>Variosea</taxon>
        <taxon>Cavosteliida</taxon>
        <taxon>Cavosteliaceae</taxon>
        <taxon>Planoprotostelium</taxon>
    </lineage>
</organism>
<dbReference type="AlphaFoldDB" id="A0A2P6P0N8"/>
<sequence length="235" mass="27570">MSHHPLSTTGYPTPKPVTLEGKYVRLEILEDRHLQQLFDAGVGDEERFRYMWDSPPKDVEDIKKWAVSGKQAIWNKGEVPYAVVDKSTGRVEGRQTLMSIFPEHGRIEIGRIFWGKKIMRSRVTTESIFLIARHVFEDLGYRRLEWTCNAENEASRRAAARFGFEFEGKLRQWMVCKGVNRDNMWFSILDHEWKDIKAGYEQWLQENNFDDAGNQKEKLVTRGRKSEEKVIMLSQ</sequence>
<name>A0A2P6P0N8_9EUKA</name>
<dbReference type="GO" id="GO:1990189">
    <property type="term" value="F:protein N-terminal-serine acetyltransferase activity"/>
    <property type="evidence" value="ECO:0007669"/>
    <property type="project" value="TreeGrafter"/>
</dbReference>
<dbReference type="Gene3D" id="3.40.630.30">
    <property type="match status" value="1"/>
</dbReference>
<protein>
    <submittedName>
        <fullName evidence="2">Acetyltransferase</fullName>
    </submittedName>
</protein>
<comment type="caution">
    <text evidence="2">The sequence shown here is derived from an EMBL/GenBank/DDBJ whole genome shotgun (WGS) entry which is preliminary data.</text>
</comment>
<dbReference type="EMBL" id="MDYQ01000001">
    <property type="protein sequence ID" value="PRP89771.1"/>
    <property type="molecule type" value="Genomic_DNA"/>
</dbReference>
<dbReference type="InterPro" id="IPR051908">
    <property type="entry name" value="Ribosomal_N-acetyltransferase"/>
</dbReference>
<proteinExistence type="predicted"/>
<evidence type="ECO:0000259" key="1">
    <source>
        <dbReference type="Pfam" id="PF13302"/>
    </source>
</evidence>
<dbReference type="GO" id="GO:0008999">
    <property type="term" value="F:protein-N-terminal-alanine acetyltransferase activity"/>
    <property type="evidence" value="ECO:0007669"/>
    <property type="project" value="TreeGrafter"/>
</dbReference>
<evidence type="ECO:0000313" key="2">
    <source>
        <dbReference type="EMBL" id="PRP89771.1"/>
    </source>
</evidence>
<keyword evidence="3" id="KW-1185">Reference proteome</keyword>
<dbReference type="OrthoDB" id="41238at2759"/>
<dbReference type="InterPro" id="IPR016181">
    <property type="entry name" value="Acyl_CoA_acyltransferase"/>
</dbReference>
<feature type="domain" description="N-acetyltransferase" evidence="1">
    <location>
        <begin position="26"/>
        <end position="165"/>
    </location>
</feature>
<dbReference type="PANTHER" id="PTHR43441">
    <property type="entry name" value="RIBOSOMAL-PROTEIN-SERINE ACETYLTRANSFERASE"/>
    <property type="match status" value="1"/>
</dbReference>
<reference evidence="2 3" key="1">
    <citation type="journal article" date="2018" name="Genome Biol. Evol.">
        <title>Multiple Roots of Fruiting Body Formation in Amoebozoa.</title>
        <authorList>
            <person name="Hillmann F."/>
            <person name="Forbes G."/>
            <person name="Novohradska S."/>
            <person name="Ferling I."/>
            <person name="Riege K."/>
            <person name="Groth M."/>
            <person name="Westermann M."/>
            <person name="Marz M."/>
            <person name="Spaller T."/>
            <person name="Winckler T."/>
            <person name="Schaap P."/>
            <person name="Glockner G."/>
        </authorList>
    </citation>
    <scope>NUCLEOTIDE SEQUENCE [LARGE SCALE GENOMIC DNA]</scope>
    <source>
        <strain evidence="2 3">Jena</strain>
    </source>
</reference>
<evidence type="ECO:0000313" key="3">
    <source>
        <dbReference type="Proteomes" id="UP000241769"/>
    </source>
</evidence>
<accession>A0A2P6P0N8</accession>
<dbReference type="InParanoid" id="A0A2P6P0N8"/>
<gene>
    <name evidence="2" type="ORF">PROFUN_00113</name>
</gene>
<dbReference type="Proteomes" id="UP000241769">
    <property type="component" value="Unassembled WGS sequence"/>
</dbReference>
<dbReference type="InterPro" id="IPR000182">
    <property type="entry name" value="GNAT_dom"/>
</dbReference>
<keyword evidence="2" id="KW-0808">Transferase</keyword>
<dbReference type="SUPFAM" id="SSF55729">
    <property type="entry name" value="Acyl-CoA N-acyltransferases (Nat)"/>
    <property type="match status" value="1"/>
</dbReference>
<dbReference type="Pfam" id="PF13302">
    <property type="entry name" value="Acetyltransf_3"/>
    <property type="match status" value="1"/>
</dbReference>
<dbReference type="PANTHER" id="PTHR43441:SF2">
    <property type="entry name" value="FAMILY ACETYLTRANSFERASE, PUTATIVE (AFU_ORTHOLOGUE AFUA_7G00850)-RELATED"/>
    <property type="match status" value="1"/>
</dbReference>